<feature type="compositionally biased region" description="Basic and acidic residues" evidence="1">
    <location>
        <begin position="115"/>
        <end position="124"/>
    </location>
</feature>
<dbReference type="Proteomes" id="UP000823775">
    <property type="component" value="Unassembled WGS sequence"/>
</dbReference>
<keyword evidence="3" id="KW-1185">Reference proteome</keyword>
<gene>
    <name evidence="2" type="ORF">HAX54_029799</name>
</gene>
<organism evidence="2 3">
    <name type="scientific">Datura stramonium</name>
    <name type="common">Jimsonweed</name>
    <name type="synonym">Common thornapple</name>
    <dbReference type="NCBI Taxonomy" id="4076"/>
    <lineage>
        <taxon>Eukaryota</taxon>
        <taxon>Viridiplantae</taxon>
        <taxon>Streptophyta</taxon>
        <taxon>Embryophyta</taxon>
        <taxon>Tracheophyta</taxon>
        <taxon>Spermatophyta</taxon>
        <taxon>Magnoliopsida</taxon>
        <taxon>eudicotyledons</taxon>
        <taxon>Gunneridae</taxon>
        <taxon>Pentapetalae</taxon>
        <taxon>asterids</taxon>
        <taxon>lamiids</taxon>
        <taxon>Solanales</taxon>
        <taxon>Solanaceae</taxon>
        <taxon>Solanoideae</taxon>
        <taxon>Datureae</taxon>
        <taxon>Datura</taxon>
    </lineage>
</organism>
<evidence type="ECO:0000256" key="1">
    <source>
        <dbReference type="SAM" id="MobiDB-lite"/>
    </source>
</evidence>
<name>A0ABS8V8T0_DATST</name>
<evidence type="ECO:0000313" key="3">
    <source>
        <dbReference type="Proteomes" id="UP000823775"/>
    </source>
</evidence>
<dbReference type="EMBL" id="JACEIK010003702">
    <property type="protein sequence ID" value="MCD9642787.1"/>
    <property type="molecule type" value="Genomic_DNA"/>
</dbReference>
<reference evidence="2 3" key="1">
    <citation type="journal article" date="2021" name="BMC Genomics">
        <title>Datura genome reveals duplications of psychoactive alkaloid biosynthetic genes and high mutation rate following tissue culture.</title>
        <authorList>
            <person name="Rajewski A."/>
            <person name="Carter-House D."/>
            <person name="Stajich J."/>
            <person name="Litt A."/>
        </authorList>
    </citation>
    <scope>NUCLEOTIDE SEQUENCE [LARGE SCALE GENOMIC DNA]</scope>
    <source>
        <strain evidence="2">AR-01</strain>
    </source>
</reference>
<feature type="region of interest" description="Disordered" evidence="1">
    <location>
        <begin position="1"/>
        <end position="26"/>
    </location>
</feature>
<feature type="region of interest" description="Disordered" evidence="1">
    <location>
        <begin position="79"/>
        <end position="124"/>
    </location>
</feature>
<protein>
    <submittedName>
        <fullName evidence="2">Uncharacterized protein</fullName>
    </submittedName>
</protein>
<comment type="caution">
    <text evidence="2">The sequence shown here is derived from an EMBL/GenBank/DDBJ whole genome shotgun (WGS) entry which is preliminary data.</text>
</comment>
<proteinExistence type="predicted"/>
<feature type="compositionally biased region" description="Basic and acidic residues" evidence="1">
    <location>
        <begin position="86"/>
        <end position="104"/>
    </location>
</feature>
<accession>A0ABS8V8T0</accession>
<evidence type="ECO:0000313" key="2">
    <source>
        <dbReference type="EMBL" id="MCD9642787.1"/>
    </source>
</evidence>
<sequence length="124" mass="13955">MIGCGTVARKDKNEISSESTNHGRIFIGRPFPSPHQGEARLFQEFSLKENSTNIITNIMENTNQQLKIKYVNNEQAPIGTRGQLPIEEKTPTDSDHNSVPHGEFDQQVSNDVGEFEDKGRRNDT</sequence>